<feature type="transmembrane region" description="Helical" evidence="8">
    <location>
        <begin position="71"/>
        <end position="87"/>
    </location>
</feature>
<dbReference type="PANTHER" id="PTHR35529:SF1">
    <property type="entry name" value="MANGANESE EFFLUX PUMP MNTP-RELATED"/>
    <property type="match status" value="1"/>
</dbReference>
<evidence type="ECO:0000256" key="1">
    <source>
        <dbReference type="ARBA" id="ARBA00022448"/>
    </source>
</evidence>
<sequence length="190" mass="20745">MNVVGVFIISIGIAMDAFAVSISSGTILKDKVKLKNILKIGLFFTFFQALMPLVGWGLGNQFSFYIKSFDHWIAFLLLGAIGVKMIIDSISTTDGRAHDNPLNNRVLIYLSFATSIDALAVGVSFAFLEVSILFSIISIGITTFILSFIGVLIGQLSGERLNKKAELFGGMVIVFIGVKILLEHLNIFFT</sequence>
<keyword evidence="10" id="KW-1185">Reference proteome</keyword>
<keyword evidence="3 8" id="KW-0812">Transmembrane</keyword>
<keyword evidence="7 8" id="KW-0464">Manganese</keyword>
<evidence type="ECO:0000256" key="5">
    <source>
        <dbReference type="ARBA" id="ARBA00023065"/>
    </source>
</evidence>
<protein>
    <recommendedName>
        <fullName evidence="8">Putative manganese efflux pump MntP</fullName>
    </recommendedName>
</protein>
<dbReference type="InterPro" id="IPR022929">
    <property type="entry name" value="Put_MntP"/>
</dbReference>
<dbReference type="RefSeq" id="WP_134341545.1">
    <property type="nucleotide sequence ID" value="NZ_SOPW01000027.1"/>
</dbReference>
<dbReference type="EMBL" id="SOPW01000027">
    <property type="protein sequence ID" value="TFB13291.1"/>
    <property type="molecule type" value="Genomic_DNA"/>
</dbReference>
<comment type="subcellular location">
    <subcellularLocation>
        <location evidence="8">Cell membrane</location>
        <topology evidence="8">Multi-pass membrane protein</topology>
    </subcellularLocation>
</comment>
<name>A0A4Y8IDU6_9BACI</name>
<dbReference type="Proteomes" id="UP000297975">
    <property type="component" value="Unassembled WGS sequence"/>
</dbReference>
<comment type="function">
    <text evidence="8">Probably functions as a manganese efflux pump.</text>
</comment>
<evidence type="ECO:0000313" key="10">
    <source>
        <dbReference type="Proteomes" id="UP000297975"/>
    </source>
</evidence>
<keyword evidence="2 8" id="KW-1003">Cell membrane</keyword>
<evidence type="ECO:0000313" key="9">
    <source>
        <dbReference type="EMBL" id="TFB13291.1"/>
    </source>
</evidence>
<feature type="transmembrane region" description="Helical" evidence="8">
    <location>
        <begin position="107"/>
        <end position="126"/>
    </location>
</feature>
<comment type="caution">
    <text evidence="9">The sequence shown here is derived from an EMBL/GenBank/DDBJ whole genome shotgun (WGS) entry which is preliminary data.</text>
</comment>
<evidence type="ECO:0000256" key="6">
    <source>
        <dbReference type="ARBA" id="ARBA00023136"/>
    </source>
</evidence>
<evidence type="ECO:0000256" key="8">
    <source>
        <dbReference type="HAMAP-Rule" id="MF_01521"/>
    </source>
</evidence>
<feature type="transmembrane region" description="Helical" evidence="8">
    <location>
        <begin position="6"/>
        <end position="28"/>
    </location>
</feature>
<dbReference type="InterPro" id="IPR003810">
    <property type="entry name" value="Mntp/YtaF"/>
</dbReference>
<proteinExistence type="inferred from homology"/>
<comment type="similarity">
    <text evidence="8">Belongs to the MntP (TC 9.B.29) family.</text>
</comment>
<organism evidence="9 10">
    <name type="scientific">Filobacillus milosensis</name>
    <dbReference type="NCBI Taxonomy" id="94137"/>
    <lineage>
        <taxon>Bacteria</taxon>
        <taxon>Bacillati</taxon>
        <taxon>Bacillota</taxon>
        <taxon>Bacilli</taxon>
        <taxon>Bacillales</taxon>
        <taxon>Bacillaceae</taxon>
        <taxon>Filobacillus</taxon>
    </lineage>
</organism>
<feature type="transmembrane region" description="Helical" evidence="8">
    <location>
        <begin position="132"/>
        <end position="153"/>
    </location>
</feature>
<feature type="transmembrane region" description="Helical" evidence="8">
    <location>
        <begin position="165"/>
        <end position="182"/>
    </location>
</feature>
<reference evidence="9 10" key="1">
    <citation type="submission" date="2019-03" db="EMBL/GenBank/DDBJ databases">
        <authorList>
            <person name="He R.-H."/>
        </authorList>
    </citation>
    <scope>NUCLEOTIDE SEQUENCE [LARGE SCALE GENOMIC DNA]</scope>
    <source>
        <strain evidence="10">SH 714</strain>
    </source>
</reference>
<evidence type="ECO:0000256" key="4">
    <source>
        <dbReference type="ARBA" id="ARBA00022989"/>
    </source>
</evidence>
<dbReference type="HAMAP" id="MF_01521">
    <property type="entry name" value="MntP_pump"/>
    <property type="match status" value="1"/>
</dbReference>
<gene>
    <name evidence="8" type="primary">mntP</name>
    <name evidence="9" type="ORF">E3U55_16295</name>
</gene>
<dbReference type="PANTHER" id="PTHR35529">
    <property type="entry name" value="MANGANESE EFFLUX PUMP MNTP-RELATED"/>
    <property type="match status" value="1"/>
</dbReference>
<evidence type="ECO:0000256" key="2">
    <source>
        <dbReference type="ARBA" id="ARBA00022475"/>
    </source>
</evidence>
<accession>A0A4Y8IDU6</accession>
<dbReference type="OrthoDB" id="9811590at2"/>
<keyword evidence="1 8" id="KW-0813">Transport</keyword>
<feature type="transmembrane region" description="Helical" evidence="8">
    <location>
        <begin position="40"/>
        <end position="59"/>
    </location>
</feature>
<evidence type="ECO:0000256" key="7">
    <source>
        <dbReference type="ARBA" id="ARBA00023211"/>
    </source>
</evidence>
<dbReference type="GO" id="GO:0005886">
    <property type="term" value="C:plasma membrane"/>
    <property type="evidence" value="ECO:0007669"/>
    <property type="project" value="UniProtKB-SubCell"/>
</dbReference>
<dbReference type="AlphaFoldDB" id="A0A4Y8IDU6"/>
<keyword evidence="4 8" id="KW-1133">Transmembrane helix</keyword>
<evidence type="ECO:0000256" key="3">
    <source>
        <dbReference type="ARBA" id="ARBA00022692"/>
    </source>
</evidence>
<dbReference type="Pfam" id="PF02659">
    <property type="entry name" value="Mntp"/>
    <property type="match status" value="1"/>
</dbReference>
<keyword evidence="5 8" id="KW-0406">Ion transport</keyword>
<keyword evidence="6 8" id="KW-0472">Membrane</keyword>
<dbReference type="GO" id="GO:0005384">
    <property type="term" value="F:manganese ion transmembrane transporter activity"/>
    <property type="evidence" value="ECO:0007669"/>
    <property type="project" value="UniProtKB-UniRule"/>
</dbReference>